<evidence type="ECO:0000256" key="4">
    <source>
        <dbReference type="ARBA" id="ARBA00022840"/>
    </source>
</evidence>
<dbReference type="PROSITE" id="PS50893">
    <property type="entry name" value="ABC_TRANSPORTER_2"/>
    <property type="match status" value="1"/>
</dbReference>
<dbReference type="Pfam" id="PF00005">
    <property type="entry name" value="ABC_tran"/>
    <property type="match status" value="1"/>
</dbReference>
<feature type="compositionally biased region" description="Low complexity" evidence="6">
    <location>
        <begin position="114"/>
        <end position="137"/>
    </location>
</feature>
<dbReference type="PROSITE" id="PS00211">
    <property type="entry name" value="ABC_TRANSPORTER_1"/>
    <property type="match status" value="1"/>
</dbReference>
<dbReference type="InterPro" id="IPR003593">
    <property type="entry name" value="AAA+_ATPase"/>
</dbReference>
<dbReference type="PANTHER" id="PTHR42711:SF19">
    <property type="entry name" value="DOXORUBICIN RESISTANCE ATP-BINDING PROTEIN DRRA"/>
    <property type="match status" value="1"/>
</dbReference>
<sequence length="537" mass="54804">MTASLPVPNDIDPDEPDRHSGAGVTRLADTVPPAPDKPRRPPRKPRPEKAVPRKKPAPRDAEQQPDPGPPPPLPSDLELAASAAARIVVPPRPPLPPVADARSAQTRPADEPETSTVPAPAAATTPAEATPAATAPEVLSSEPGSDIPPLADSAAVVDAEPVVESAPVAEPAAAVEPAPEAVAEPAPAAAAPVTPAVALAPIAPEPVAEPVAPEPVAEPVAPVPVAEPVAPVPVAEPVAPVPVAEPDVVPTPLPEPAPADAPSAIDGPPAEASVLLGAPPLPAAAGDALVLRGVTKRFGSTHAVDGIDLTVPAGTFYGLVGPNGAGKTTTLSMIAGLLEPDRGTIHIGGVDAAAKPLAAKKLMGVLPDRLRTFDRLTGRQLLYYYGVLRKLPAAVVESRTADLARAFDLEDALGRSVSDYSAGMLKKVMLAGALIHSPRLLVLDEPFEAVDPVSSAIILDILSTYVAHGGTVILSSHGMDLVERVCTRVAVIVAGQVLAEGTVAEVRGELTLEQRFVELAGGLSDVEGLEWLHTFSD</sequence>
<evidence type="ECO:0000256" key="1">
    <source>
        <dbReference type="ARBA" id="ARBA00004202"/>
    </source>
</evidence>
<keyword evidence="4 8" id="KW-0067">ATP-binding</keyword>
<protein>
    <submittedName>
        <fullName evidence="8">ATP-binding cassette domain-containing protein</fullName>
    </submittedName>
</protein>
<dbReference type="GO" id="GO:0005524">
    <property type="term" value="F:ATP binding"/>
    <property type="evidence" value="ECO:0007669"/>
    <property type="project" value="UniProtKB-KW"/>
</dbReference>
<feature type="compositionally biased region" description="Low complexity" evidence="6">
    <location>
        <begin position="75"/>
        <end position="89"/>
    </location>
</feature>
<dbReference type="SMART" id="SM00382">
    <property type="entry name" value="AAA"/>
    <property type="match status" value="1"/>
</dbReference>
<comment type="subcellular location">
    <subcellularLocation>
        <location evidence="1">Cell membrane</location>
        <topology evidence="1">Peripheral membrane protein</topology>
    </subcellularLocation>
</comment>
<comment type="caution">
    <text evidence="8">The sequence shown here is derived from an EMBL/GenBank/DDBJ whole genome shotgun (WGS) entry which is preliminary data.</text>
</comment>
<dbReference type="CDD" id="cd03230">
    <property type="entry name" value="ABC_DR_subfamily_A"/>
    <property type="match status" value="1"/>
</dbReference>
<accession>A0ABU0YY74</accession>
<evidence type="ECO:0000313" key="9">
    <source>
        <dbReference type="Proteomes" id="UP001235133"/>
    </source>
</evidence>
<keyword evidence="2" id="KW-0813">Transport</keyword>
<dbReference type="EMBL" id="JAVFWO010000002">
    <property type="protein sequence ID" value="MDQ7877281.1"/>
    <property type="molecule type" value="Genomic_DNA"/>
</dbReference>
<dbReference type="InterPro" id="IPR017871">
    <property type="entry name" value="ABC_transporter-like_CS"/>
</dbReference>
<keyword evidence="9" id="KW-1185">Reference proteome</keyword>
<name>A0ABU0YY74_9MICO</name>
<proteinExistence type="predicted"/>
<dbReference type="InterPro" id="IPR027417">
    <property type="entry name" value="P-loop_NTPase"/>
</dbReference>
<dbReference type="PANTHER" id="PTHR42711">
    <property type="entry name" value="ABC TRANSPORTER ATP-BINDING PROTEIN"/>
    <property type="match status" value="1"/>
</dbReference>
<feature type="region of interest" description="Disordered" evidence="6">
    <location>
        <begin position="1"/>
        <end position="158"/>
    </location>
</feature>
<feature type="domain" description="ABC transporter" evidence="7">
    <location>
        <begin position="289"/>
        <end position="519"/>
    </location>
</feature>
<dbReference type="SUPFAM" id="SSF52540">
    <property type="entry name" value="P-loop containing nucleoside triphosphate hydrolases"/>
    <property type="match status" value="1"/>
</dbReference>
<evidence type="ECO:0000256" key="2">
    <source>
        <dbReference type="ARBA" id="ARBA00022448"/>
    </source>
</evidence>
<keyword evidence="5" id="KW-0046">Antibiotic resistance</keyword>
<evidence type="ECO:0000313" key="8">
    <source>
        <dbReference type="EMBL" id="MDQ7877281.1"/>
    </source>
</evidence>
<gene>
    <name evidence="8" type="ORF">Q9R08_04750</name>
</gene>
<evidence type="ECO:0000259" key="7">
    <source>
        <dbReference type="PROSITE" id="PS50893"/>
    </source>
</evidence>
<organism evidence="8 9">
    <name type="scientific">Microbacterium psychrotolerans</name>
    <dbReference type="NCBI Taxonomy" id="3068321"/>
    <lineage>
        <taxon>Bacteria</taxon>
        <taxon>Bacillati</taxon>
        <taxon>Actinomycetota</taxon>
        <taxon>Actinomycetes</taxon>
        <taxon>Micrococcales</taxon>
        <taxon>Microbacteriaceae</taxon>
        <taxon>Microbacterium</taxon>
    </lineage>
</organism>
<dbReference type="Proteomes" id="UP001235133">
    <property type="component" value="Unassembled WGS sequence"/>
</dbReference>
<dbReference type="InterPro" id="IPR050763">
    <property type="entry name" value="ABC_transporter_ATP-binding"/>
</dbReference>
<feature type="compositionally biased region" description="Basic and acidic residues" evidence="6">
    <location>
        <begin position="45"/>
        <end position="62"/>
    </location>
</feature>
<evidence type="ECO:0000256" key="5">
    <source>
        <dbReference type="ARBA" id="ARBA00023251"/>
    </source>
</evidence>
<keyword evidence="3" id="KW-0547">Nucleotide-binding</keyword>
<dbReference type="Gene3D" id="3.40.50.300">
    <property type="entry name" value="P-loop containing nucleotide triphosphate hydrolases"/>
    <property type="match status" value="1"/>
</dbReference>
<dbReference type="RefSeq" id="WP_308866713.1">
    <property type="nucleotide sequence ID" value="NZ_JAVFWO010000002.1"/>
</dbReference>
<evidence type="ECO:0000256" key="6">
    <source>
        <dbReference type="SAM" id="MobiDB-lite"/>
    </source>
</evidence>
<evidence type="ECO:0000256" key="3">
    <source>
        <dbReference type="ARBA" id="ARBA00022741"/>
    </source>
</evidence>
<reference evidence="8 9" key="1">
    <citation type="submission" date="2023-08" db="EMBL/GenBank/DDBJ databases">
        <title>Microbacterium psychrotolerans sp. nov., a psychrotolerant bacterium isolated from soil in Heilongjiang Province, China.</title>
        <authorList>
            <person name="An P."/>
            <person name="Zhao D."/>
            <person name="Xiang H."/>
        </authorList>
    </citation>
    <scope>NUCLEOTIDE SEQUENCE [LARGE SCALE GENOMIC DNA]</scope>
    <source>
        <strain evidence="8 9">QXD-8</strain>
    </source>
</reference>
<dbReference type="InterPro" id="IPR003439">
    <property type="entry name" value="ABC_transporter-like_ATP-bd"/>
</dbReference>